<dbReference type="EMBL" id="MHQL01000036">
    <property type="protein sequence ID" value="OHA02427.1"/>
    <property type="molecule type" value="Genomic_DNA"/>
</dbReference>
<accession>A0A1G2KSJ8</accession>
<evidence type="ECO:0000313" key="1">
    <source>
        <dbReference type="EMBL" id="OHA02427.1"/>
    </source>
</evidence>
<organism evidence="1 2">
    <name type="scientific">Candidatus Sungbacteria bacterium RIFCSPHIGHO2_02_FULL_51_29</name>
    <dbReference type="NCBI Taxonomy" id="1802273"/>
    <lineage>
        <taxon>Bacteria</taxon>
        <taxon>Candidatus Sungiibacteriota</taxon>
    </lineage>
</organism>
<protein>
    <recommendedName>
        <fullName evidence="3">Peptidase S1 domain-containing protein</fullName>
    </recommendedName>
</protein>
<dbReference type="Pfam" id="PF13365">
    <property type="entry name" value="Trypsin_2"/>
    <property type="match status" value="1"/>
</dbReference>
<comment type="caution">
    <text evidence="1">The sequence shown here is derived from an EMBL/GenBank/DDBJ whole genome shotgun (WGS) entry which is preliminary data.</text>
</comment>
<name>A0A1G2KSJ8_9BACT</name>
<dbReference type="InterPro" id="IPR009003">
    <property type="entry name" value="Peptidase_S1_PA"/>
</dbReference>
<dbReference type="Proteomes" id="UP000177811">
    <property type="component" value="Unassembled WGS sequence"/>
</dbReference>
<sequence>MQSGESRRRISAFLFRKERAMKRVVVGILVGMFFLAGAFASAGASDLGRVPAAFAVDGKYDYSMALYAGGIEEIASDWPRIYASGIPMIGDGNGGEKPFGEEPTVQSGRVIIIPPYVIALDHIVTISDVAMPIMTPFGVQAMKIPVTRVGNEEFWLQSAKNSAAKILLKKLLVIPNMDLAFFEMPAGAHVRHAAFTIGNSYELQLLHSVIVLGSPSFYGVNVRVGAVSALYSDFDQDRVSENAKKDGTFVQGEMGISVPIVPGDSGSPVVAFRDGRPELVGIVNTQLLGILGTMIPIDEVLRHFKEATGVDLREVSRKDPYRQ</sequence>
<evidence type="ECO:0008006" key="3">
    <source>
        <dbReference type="Google" id="ProtNLM"/>
    </source>
</evidence>
<proteinExistence type="predicted"/>
<dbReference type="SUPFAM" id="SSF50494">
    <property type="entry name" value="Trypsin-like serine proteases"/>
    <property type="match status" value="1"/>
</dbReference>
<dbReference type="Gene3D" id="2.40.10.120">
    <property type="match status" value="1"/>
</dbReference>
<dbReference type="AlphaFoldDB" id="A0A1G2KSJ8"/>
<gene>
    <name evidence="1" type="ORF">A3C16_02210</name>
</gene>
<reference evidence="1 2" key="1">
    <citation type="journal article" date="2016" name="Nat. Commun.">
        <title>Thousands of microbial genomes shed light on interconnected biogeochemical processes in an aquifer system.</title>
        <authorList>
            <person name="Anantharaman K."/>
            <person name="Brown C.T."/>
            <person name="Hug L.A."/>
            <person name="Sharon I."/>
            <person name="Castelle C.J."/>
            <person name="Probst A.J."/>
            <person name="Thomas B.C."/>
            <person name="Singh A."/>
            <person name="Wilkins M.J."/>
            <person name="Karaoz U."/>
            <person name="Brodie E.L."/>
            <person name="Williams K.H."/>
            <person name="Hubbard S.S."/>
            <person name="Banfield J.F."/>
        </authorList>
    </citation>
    <scope>NUCLEOTIDE SEQUENCE [LARGE SCALE GENOMIC DNA]</scope>
</reference>
<evidence type="ECO:0000313" key="2">
    <source>
        <dbReference type="Proteomes" id="UP000177811"/>
    </source>
</evidence>